<proteinExistence type="predicted"/>
<keyword evidence="2" id="KW-1185">Reference proteome</keyword>
<reference evidence="1 2" key="1">
    <citation type="journal article" date="2013" name="Genome Announc.">
        <title>Draft Genome Sequence of Indibacter alkaliphilus Strain LW1T, Isolated from Lonar Lake, a Haloalkaline Lake in the Buldana District of Maharashtra, India.</title>
        <authorList>
            <person name="Singh A."/>
            <person name="Kumar Jangir P."/>
            <person name="Sharma R."/>
            <person name="Singh A."/>
            <person name="Kumar Pinnaka A."/>
            <person name="Shivaji S."/>
        </authorList>
    </citation>
    <scope>NUCLEOTIDE SEQUENCE [LARGE SCALE GENOMIC DNA]</scope>
    <source>
        <strain evidence="2">CCUG 57479 / KCTC 22604 / LW1</strain>
    </source>
</reference>
<sequence length="104" mass="11639">MPAPGRRLRLQAFIKGENIISNGSVSNVFISIRAFPVEDSSGITRNRFASTQNRILVNGTFDWEPIEIVLPSFPEEVEELTVFLVMSGKTFGKVYFDNVTLSVE</sequence>
<organism evidence="1 2">
    <name type="scientific">Indibacter alkaliphilus (strain CCUG 57479 / KCTC 22604 / LW1)</name>
    <dbReference type="NCBI Taxonomy" id="1189612"/>
    <lineage>
        <taxon>Bacteria</taxon>
        <taxon>Pseudomonadati</taxon>
        <taxon>Bacteroidota</taxon>
        <taxon>Cytophagia</taxon>
        <taxon>Cytophagales</taxon>
        <taxon>Cyclobacteriaceae</taxon>
    </lineage>
</organism>
<dbReference type="EMBL" id="ALWO02000023">
    <property type="protein sequence ID" value="EOZ98276.1"/>
    <property type="molecule type" value="Genomic_DNA"/>
</dbReference>
<evidence type="ECO:0000313" key="2">
    <source>
        <dbReference type="Proteomes" id="UP000006073"/>
    </source>
</evidence>
<comment type="caution">
    <text evidence="1">The sequence shown here is derived from an EMBL/GenBank/DDBJ whole genome shotgun (WGS) entry which is preliminary data.</text>
</comment>
<accession>S2E1D6</accession>
<gene>
    <name evidence="1" type="ORF">A33Q_0930</name>
</gene>
<dbReference type="AlphaFoldDB" id="S2E1D6"/>
<dbReference type="Proteomes" id="UP000006073">
    <property type="component" value="Unassembled WGS sequence"/>
</dbReference>
<protein>
    <submittedName>
        <fullName evidence="1">Uncharacterized protein</fullName>
    </submittedName>
</protein>
<name>S2E1D6_INDAL</name>
<evidence type="ECO:0000313" key="1">
    <source>
        <dbReference type="EMBL" id="EOZ98276.1"/>
    </source>
</evidence>
<dbReference type="eggNOG" id="ENOG5033P9V">
    <property type="taxonomic scope" value="Bacteria"/>
</dbReference>
<dbReference type="Gene3D" id="2.60.120.260">
    <property type="entry name" value="Galactose-binding domain-like"/>
    <property type="match status" value="1"/>
</dbReference>